<dbReference type="GO" id="GO:0004373">
    <property type="term" value="F:alpha-1,4-glucan glucosyltransferase (UDP-glucose donor) activity"/>
    <property type="evidence" value="ECO:0007669"/>
    <property type="project" value="InterPro"/>
</dbReference>
<dbReference type="KEGG" id="ipo:Ilyop_0695"/>
<dbReference type="Proteomes" id="UP000006875">
    <property type="component" value="Chromosome"/>
</dbReference>
<comment type="catalytic activity">
    <reaction evidence="1 7">
        <text>[(1-&gt;4)-alpha-D-glucosyl](n) + ADP-alpha-D-glucose = [(1-&gt;4)-alpha-D-glucosyl](n+1) + ADP + H(+)</text>
        <dbReference type="Rhea" id="RHEA:18189"/>
        <dbReference type="Rhea" id="RHEA-COMP:9584"/>
        <dbReference type="Rhea" id="RHEA-COMP:9587"/>
        <dbReference type="ChEBI" id="CHEBI:15378"/>
        <dbReference type="ChEBI" id="CHEBI:15444"/>
        <dbReference type="ChEBI" id="CHEBI:57498"/>
        <dbReference type="ChEBI" id="CHEBI:456216"/>
        <dbReference type="EC" id="2.4.1.21"/>
    </reaction>
</comment>
<dbReference type="RefSeq" id="WP_013387152.1">
    <property type="nucleotide sequence ID" value="NC_014632.1"/>
</dbReference>
<proteinExistence type="inferred from homology"/>
<evidence type="ECO:0000256" key="6">
    <source>
        <dbReference type="ARBA" id="ARBA00023056"/>
    </source>
</evidence>
<dbReference type="CAZy" id="GT5">
    <property type="family name" value="Glycosyltransferase Family 5"/>
</dbReference>
<dbReference type="NCBIfam" id="TIGR02095">
    <property type="entry name" value="glgA"/>
    <property type="match status" value="1"/>
</dbReference>
<dbReference type="OrthoDB" id="9808590at2"/>
<dbReference type="eggNOG" id="COG0297">
    <property type="taxonomic scope" value="Bacteria"/>
</dbReference>
<evidence type="ECO:0000313" key="10">
    <source>
        <dbReference type="EMBL" id="ADO82482.1"/>
    </source>
</evidence>
<evidence type="ECO:0000256" key="4">
    <source>
        <dbReference type="ARBA" id="ARBA00022676"/>
    </source>
</evidence>
<accession>E3H6W3</accession>
<dbReference type="PANTHER" id="PTHR45825">
    <property type="entry name" value="GRANULE-BOUND STARCH SYNTHASE 1, CHLOROPLASTIC/AMYLOPLASTIC"/>
    <property type="match status" value="1"/>
</dbReference>
<dbReference type="HAMAP" id="MF_00484">
    <property type="entry name" value="Glycogen_synth"/>
    <property type="match status" value="1"/>
</dbReference>
<gene>
    <name evidence="7" type="primary">glgA</name>
    <name evidence="10" type="ordered locus">Ilyop_0695</name>
</gene>
<feature type="domain" description="Starch synthase catalytic" evidence="9">
    <location>
        <begin position="2"/>
        <end position="237"/>
    </location>
</feature>
<dbReference type="HOGENOM" id="CLU_009583_18_2_0"/>
<evidence type="ECO:0000256" key="3">
    <source>
        <dbReference type="ARBA" id="ARBA00010281"/>
    </source>
</evidence>
<dbReference type="STRING" id="572544.Ilyop_0695"/>
<dbReference type="PANTHER" id="PTHR45825:SF11">
    <property type="entry name" value="ALPHA AMYLASE DOMAIN-CONTAINING PROTEIN"/>
    <property type="match status" value="1"/>
</dbReference>
<dbReference type="Pfam" id="PF08323">
    <property type="entry name" value="Glyco_transf_5"/>
    <property type="match status" value="1"/>
</dbReference>
<dbReference type="UniPathway" id="UPA00164"/>
<evidence type="ECO:0000259" key="9">
    <source>
        <dbReference type="Pfam" id="PF08323"/>
    </source>
</evidence>
<comment type="pathway">
    <text evidence="7">Glycan biosynthesis; glycogen biosynthesis.</text>
</comment>
<dbReference type="SUPFAM" id="SSF53756">
    <property type="entry name" value="UDP-Glycosyltransferase/glycogen phosphorylase"/>
    <property type="match status" value="1"/>
</dbReference>
<protein>
    <recommendedName>
        <fullName evidence="7">Glycogen synthase</fullName>
        <ecNumber evidence="7">2.4.1.21</ecNumber>
    </recommendedName>
    <alternativeName>
        <fullName evidence="7">Starch [bacterial glycogen] synthase</fullName>
    </alternativeName>
</protein>
<name>E3H6W3_ILYPC</name>
<evidence type="ECO:0000256" key="2">
    <source>
        <dbReference type="ARBA" id="ARBA00002764"/>
    </source>
</evidence>
<dbReference type="Gene3D" id="3.40.50.2000">
    <property type="entry name" value="Glycogen Phosphorylase B"/>
    <property type="match status" value="2"/>
</dbReference>
<organism evidence="10 11">
    <name type="scientific">Ilyobacter polytropus (strain ATCC 51220 / DSM 2926 / LMG 16218 / CuHBu1)</name>
    <dbReference type="NCBI Taxonomy" id="572544"/>
    <lineage>
        <taxon>Bacteria</taxon>
        <taxon>Fusobacteriati</taxon>
        <taxon>Fusobacteriota</taxon>
        <taxon>Fusobacteriia</taxon>
        <taxon>Fusobacteriales</taxon>
        <taxon>Fusobacteriaceae</taxon>
        <taxon>Ilyobacter</taxon>
    </lineage>
</organism>
<feature type="binding site" evidence="7">
    <location>
        <position position="15"/>
    </location>
    <ligand>
        <name>ADP-alpha-D-glucose</name>
        <dbReference type="ChEBI" id="CHEBI:57498"/>
    </ligand>
</feature>
<dbReference type="EC" id="2.4.1.21" evidence="7"/>
<dbReference type="GO" id="GO:0009011">
    <property type="term" value="F:alpha-1,4-glucan glucosyltransferase (ADP-glucose donor) activity"/>
    <property type="evidence" value="ECO:0007669"/>
    <property type="project" value="UniProtKB-UniRule"/>
</dbReference>
<reference evidence="10 11" key="1">
    <citation type="journal article" date="2010" name="Stand. Genomic Sci.">
        <title>Complete genome sequence of Ilyobacter polytropus type strain (CuHbu1).</title>
        <authorList>
            <person name="Sikorski J."/>
            <person name="Chertkov O."/>
            <person name="Lapidus A."/>
            <person name="Nolan M."/>
            <person name="Lucas S."/>
            <person name="Del Rio T.G."/>
            <person name="Tice H."/>
            <person name="Cheng J.F."/>
            <person name="Tapia R."/>
            <person name="Han C."/>
            <person name="Goodwin L."/>
            <person name="Pitluck S."/>
            <person name="Liolios K."/>
            <person name="Ivanova N."/>
            <person name="Mavromatis K."/>
            <person name="Mikhailova N."/>
            <person name="Pati A."/>
            <person name="Chen A."/>
            <person name="Palaniappan K."/>
            <person name="Land M."/>
            <person name="Hauser L."/>
            <person name="Chang Y.J."/>
            <person name="Jeffries C.D."/>
            <person name="Brambilla E."/>
            <person name="Yasawong M."/>
            <person name="Rohde M."/>
            <person name="Pukall R."/>
            <person name="Spring S."/>
            <person name="Goker M."/>
            <person name="Woyke T."/>
            <person name="Bristow J."/>
            <person name="Eisen J.A."/>
            <person name="Markowitz V."/>
            <person name="Hugenholtz P."/>
            <person name="Kyrpides N.C."/>
            <person name="Klenk H.P."/>
        </authorList>
    </citation>
    <scope>NUCLEOTIDE SEQUENCE [LARGE SCALE GENOMIC DNA]</scope>
    <source>
        <strain evidence="11">ATCC 51220 / DSM 2926 / LMG 16218 / CuHBu1</strain>
    </source>
</reference>
<dbReference type="GO" id="GO:0005978">
    <property type="term" value="P:glycogen biosynthetic process"/>
    <property type="evidence" value="ECO:0007669"/>
    <property type="project" value="UniProtKB-UniRule"/>
</dbReference>
<dbReference type="EMBL" id="CP002281">
    <property type="protein sequence ID" value="ADO82482.1"/>
    <property type="molecule type" value="Genomic_DNA"/>
</dbReference>
<feature type="domain" description="Glycosyl transferase family 1" evidence="8">
    <location>
        <begin position="291"/>
        <end position="446"/>
    </location>
</feature>
<keyword evidence="6 7" id="KW-0320">Glycogen biosynthesis</keyword>
<comment type="similarity">
    <text evidence="3 7">Belongs to the glycosyltransferase 1 family. Bacterial/plant glycogen synthase subfamily.</text>
</comment>
<evidence type="ECO:0000256" key="1">
    <source>
        <dbReference type="ARBA" id="ARBA00001478"/>
    </source>
</evidence>
<evidence type="ECO:0000256" key="7">
    <source>
        <dbReference type="HAMAP-Rule" id="MF_00484"/>
    </source>
</evidence>
<evidence type="ECO:0000313" key="11">
    <source>
        <dbReference type="Proteomes" id="UP000006875"/>
    </source>
</evidence>
<evidence type="ECO:0000256" key="5">
    <source>
        <dbReference type="ARBA" id="ARBA00022679"/>
    </source>
</evidence>
<dbReference type="NCBIfam" id="NF001898">
    <property type="entry name" value="PRK00654.1-1"/>
    <property type="match status" value="1"/>
</dbReference>
<dbReference type="CDD" id="cd03791">
    <property type="entry name" value="GT5_Glycogen_synthase_DULL1-like"/>
    <property type="match status" value="1"/>
</dbReference>
<evidence type="ECO:0000259" key="8">
    <source>
        <dbReference type="Pfam" id="PF00534"/>
    </source>
</evidence>
<dbReference type="InterPro" id="IPR001296">
    <property type="entry name" value="Glyco_trans_1"/>
</dbReference>
<keyword evidence="11" id="KW-1185">Reference proteome</keyword>
<dbReference type="AlphaFoldDB" id="E3H6W3"/>
<dbReference type="Pfam" id="PF00534">
    <property type="entry name" value="Glycos_transf_1"/>
    <property type="match status" value="1"/>
</dbReference>
<sequence>MKILFVTGEAWPFIKTGGLGDVSHSLPKSLVKTGVDIRVILPKYKAIDYKYKSKMKHLGHTYVKLSWRNQYCGIDMLEYDGVKYYFVDNEHYFKRDNVYGEFDDCERFGFFSKSVLAALEVMEFEPDLIHCNDWHSGLTPVYLKELQRNDTYKNVKTLYTIHNLKYQGIFSMETLDDVLGLSHDIHFREDSMKFFDAISFLKGGVNYSDYVSTVSSTYAEEIKMEFYGENLHGLFRHIDSRLSGIVNGIDYDIFNPRTDKDIATKFSQSKIDKKIKNKLELQKELGLTVSEDIPMIGIITRLVRQKGIDLITHVLQELLQMDLQIVILGTGDQDYEDIFEYYSQVYPSKLSSNITFNDAMAKKIYASSDMFLMPSLFEPCGLSQMIAMRYGSVPVVRETGGLRDTVKPYNAKKKQGTGFTFSNYNAHEMLDTIKCAVEVYQNKKAWKELILRGMNEKNSWSHAAKNYKSFYKEILG</sequence>
<keyword evidence="5 7" id="KW-0808">Transferase</keyword>
<keyword evidence="4 7" id="KW-0328">Glycosyltransferase</keyword>
<dbReference type="InterPro" id="IPR013534">
    <property type="entry name" value="Starch_synth_cat_dom"/>
</dbReference>
<dbReference type="InterPro" id="IPR011835">
    <property type="entry name" value="GS/SS"/>
</dbReference>
<comment type="function">
    <text evidence="2 7">Synthesizes alpha-1,4-glucan chains using ADP-glucose.</text>
</comment>